<dbReference type="AlphaFoldDB" id="A0A397J743"/>
<organism evidence="1 2">
    <name type="scientific">Diversispora epigaea</name>
    <dbReference type="NCBI Taxonomy" id="1348612"/>
    <lineage>
        <taxon>Eukaryota</taxon>
        <taxon>Fungi</taxon>
        <taxon>Fungi incertae sedis</taxon>
        <taxon>Mucoromycota</taxon>
        <taxon>Glomeromycotina</taxon>
        <taxon>Glomeromycetes</taxon>
        <taxon>Diversisporales</taxon>
        <taxon>Diversisporaceae</taxon>
        <taxon>Diversispora</taxon>
    </lineage>
</organism>
<dbReference type="Proteomes" id="UP000266861">
    <property type="component" value="Unassembled WGS sequence"/>
</dbReference>
<dbReference type="InterPro" id="IPR011009">
    <property type="entry name" value="Kinase-like_dom_sf"/>
</dbReference>
<dbReference type="EMBL" id="PQFF01000083">
    <property type="protein sequence ID" value="RHZ83901.1"/>
    <property type="molecule type" value="Genomic_DNA"/>
</dbReference>
<keyword evidence="2" id="KW-1185">Reference proteome</keyword>
<gene>
    <name evidence="1" type="ORF">Glove_87g24</name>
</gene>
<dbReference type="Gene3D" id="1.10.510.10">
    <property type="entry name" value="Transferase(Phosphotransferase) domain 1"/>
    <property type="match status" value="1"/>
</dbReference>
<sequence length="146" mass="17274">MKELRGNEFTRKGDIYSFGGIMYEIVAVQRTFADDTKDSRYYDLNLMYRFWNDDPLERPTADELFDLFYEISDKFSDYIVDDDVMQQLQQNISKSQKQELFDLFSHSKEIKSGKSSDPNLLIKSNKSTISRVNTRNYDEETEIQSK</sequence>
<reference evidence="1 2" key="1">
    <citation type="submission" date="2018-08" db="EMBL/GenBank/DDBJ databases">
        <title>Genome and evolution of the arbuscular mycorrhizal fungus Diversispora epigaea (formerly Glomus versiforme) and its bacterial endosymbionts.</title>
        <authorList>
            <person name="Sun X."/>
            <person name="Fei Z."/>
            <person name="Harrison M."/>
        </authorList>
    </citation>
    <scope>NUCLEOTIDE SEQUENCE [LARGE SCALE GENOMIC DNA]</scope>
    <source>
        <strain evidence="1 2">IT104</strain>
    </source>
</reference>
<evidence type="ECO:0008006" key="3">
    <source>
        <dbReference type="Google" id="ProtNLM"/>
    </source>
</evidence>
<evidence type="ECO:0000313" key="1">
    <source>
        <dbReference type="EMBL" id="RHZ83901.1"/>
    </source>
</evidence>
<dbReference type="OrthoDB" id="2406492at2759"/>
<comment type="caution">
    <text evidence="1">The sequence shown here is derived from an EMBL/GenBank/DDBJ whole genome shotgun (WGS) entry which is preliminary data.</text>
</comment>
<accession>A0A397J743</accession>
<evidence type="ECO:0000313" key="2">
    <source>
        <dbReference type="Proteomes" id="UP000266861"/>
    </source>
</evidence>
<dbReference type="SUPFAM" id="SSF56112">
    <property type="entry name" value="Protein kinase-like (PK-like)"/>
    <property type="match status" value="1"/>
</dbReference>
<name>A0A397J743_9GLOM</name>
<protein>
    <recommendedName>
        <fullName evidence="3">Protein kinase domain-containing protein</fullName>
    </recommendedName>
</protein>
<proteinExistence type="predicted"/>